<keyword evidence="2" id="KW-1185">Reference proteome</keyword>
<sequence>MCMPLRDHDRVLTRGVSWSWNLESGEETTRESGGYWRIAALEVRRVRTLTSRVALRGVSWGNTGKDSTSDEMIRSKQKDSVAAIKGGGKSSLADPSGASIFEEVGADTNELEELLINGPLGSKEVAAYYSLCLDSLDQDLDLPGSLWADLAQSEEVSSLWLVSWLLLYQVVKPVHLRKNHLFVL</sequence>
<gene>
    <name evidence="1" type="ORF">NDU88_005101</name>
</gene>
<comment type="caution">
    <text evidence="1">The sequence shown here is derived from an EMBL/GenBank/DDBJ whole genome shotgun (WGS) entry which is preliminary data.</text>
</comment>
<accession>A0AAV7M8A7</accession>
<protein>
    <submittedName>
        <fullName evidence="1">Uncharacterized protein</fullName>
    </submittedName>
</protein>
<reference evidence="1" key="1">
    <citation type="journal article" date="2022" name="bioRxiv">
        <title>Sequencing and chromosome-scale assembly of the giantPleurodeles waltlgenome.</title>
        <authorList>
            <person name="Brown T."/>
            <person name="Elewa A."/>
            <person name="Iarovenko S."/>
            <person name="Subramanian E."/>
            <person name="Araus A.J."/>
            <person name="Petzold A."/>
            <person name="Susuki M."/>
            <person name="Suzuki K.-i.T."/>
            <person name="Hayashi T."/>
            <person name="Toyoda A."/>
            <person name="Oliveira C."/>
            <person name="Osipova E."/>
            <person name="Leigh N.D."/>
            <person name="Simon A."/>
            <person name="Yun M.H."/>
        </authorList>
    </citation>
    <scope>NUCLEOTIDE SEQUENCE</scope>
    <source>
        <strain evidence="1">20211129_DDA</strain>
        <tissue evidence="1">Liver</tissue>
    </source>
</reference>
<dbReference type="AlphaFoldDB" id="A0AAV7M8A7"/>
<dbReference type="EMBL" id="JANPWB010000014">
    <property type="protein sequence ID" value="KAJ1100011.1"/>
    <property type="molecule type" value="Genomic_DNA"/>
</dbReference>
<evidence type="ECO:0000313" key="2">
    <source>
        <dbReference type="Proteomes" id="UP001066276"/>
    </source>
</evidence>
<organism evidence="1 2">
    <name type="scientific">Pleurodeles waltl</name>
    <name type="common">Iberian ribbed newt</name>
    <dbReference type="NCBI Taxonomy" id="8319"/>
    <lineage>
        <taxon>Eukaryota</taxon>
        <taxon>Metazoa</taxon>
        <taxon>Chordata</taxon>
        <taxon>Craniata</taxon>
        <taxon>Vertebrata</taxon>
        <taxon>Euteleostomi</taxon>
        <taxon>Amphibia</taxon>
        <taxon>Batrachia</taxon>
        <taxon>Caudata</taxon>
        <taxon>Salamandroidea</taxon>
        <taxon>Salamandridae</taxon>
        <taxon>Pleurodelinae</taxon>
        <taxon>Pleurodeles</taxon>
    </lineage>
</organism>
<proteinExistence type="predicted"/>
<name>A0AAV7M8A7_PLEWA</name>
<evidence type="ECO:0000313" key="1">
    <source>
        <dbReference type="EMBL" id="KAJ1100011.1"/>
    </source>
</evidence>
<dbReference type="Proteomes" id="UP001066276">
    <property type="component" value="Chromosome 10"/>
</dbReference>